<gene>
    <name evidence="2" type="ORF">SAMN05444955_10970</name>
</gene>
<feature type="chain" id="PRO_5038988447" description="Lipoprotein" evidence="1">
    <location>
        <begin position="23"/>
        <end position="168"/>
    </location>
</feature>
<dbReference type="Pfam" id="PF13798">
    <property type="entry name" value="PCYCGC"/>
    <property type="match status" value="1"/>
</dbReference>
<sequence length="168" mass="18541">MKRFFAACVLTPVVAISLTACGSSNEKHAGAGEQHTKTHQNQAMSGDLREGTASNQLPSFLNQVDPKVVSIYRLAAKHPDLLQHIPCYCGCGRSVGHKSNRDCFIKEIRNGTIVWDSHAVTCYNCQQIALESIQLKEQGKSTPEIRKFIDNKYKQGYAEPTPTPVPVQ</sequence>
<proteinExistence type="predicted"/>
<dbReference type="Proteomes" id="UP000199695">
    <property type="component" value="Unassembled WGS sequence"/>
</dbReference>
<reference evidence="2 3" key="1">
    <citation type="submission" date="2016-10" db="EMBL/GenBank/DDBJ databases">
        <authorList>
            <person name="de Groot N.N."/>
        </authorList>
    </citation>
    <scope>NUCLEOTIDE SEQUENCE [LARGE SCALE GENOMIC DNA]</scope>
    <source>
        <strain evidence="2 3">DSM 46701</strain>
    </source>
</reference>
<dbReference type="STRING" id="1173111.SAMN05444955_10970"/>
<dbReference type="EMBL" id="FOCQ01000009">
    <property type="protein sequence ID" value="SEN35081.1"/>
    <property type="molecule type" value="Genomic_DNA"/>
</dbReference>
<accession>A0A1H8FTE1</accession>
<dbReference type="RefSeq" id="WP_089969240.1">
    <property type="nucleotide sequence ID" value="NZ_FOCQ01000009.1"/>
</dbReference>
<evidence type="ECO:0000313" key="3">
    <source>
        <dbReference type="Proteomes" id="UP000199695"/>
    </source>
</evidence>
<keyword evidence="1" id="KW-0732">Signal</keyword>
<dbReference type="PROSITE" id="PS51257">
    <property type="entry name" value="PROKAR_LIPOPROTEIN"/>
    <property type="match status" value="1"/>
</dbReference>
<evidence type="ECO:0000256" key="1">
    <source>
        <dbReference type="SAM" id="SignalP"/>
    </source>
</evidence>
<organism evidence="2 3">
    <name type="scientific">Lihuaxuella thermophila</name>
    <dbReference type="NCBI Taxonomy" id="1173111"/>
    <lineage>
        <taxon>Bacteria</taxon>
        <taxon>Bacillati</taxon>
        <taxon>Bacillota</taxon>
        <taxon>Bacilli</taxon>
        <taxon>Bacillales</taxon>
        <taxon>Thermoactinomycetaceae</taxon>
        <taxon>Lihuaxuella</taxon>
    </lineage>
</organism>
<evidence type="ECO:0000313" key="2">
    <source>
        <dbReference type="EMBL" id="SEN35081.1"/>
    </source>
</evidence>
<dbReference type="AlphaFoldDB" id="A0A1H8FTE1"/>
<feature type="signal peptide" evidence="1">
    <location>
        <begin position="1"/>
        <end position="22"/>
    </location>
</feature>
<keyword evidence="3" id="KW-1185">Reference proteome</keyword>
<name>A0A1H8FTE1_9BACL</name>
<evidence type="ECO:0008006" key="4">
    <source>
        <dbReference type="Google" id="ProtNLM"/>
    </source>
</evidence>
<protein>
    <recommendedName>
        <fullName evidence="4">Lipoprotein</fullName>
    </recommendedName>
</protein>
<dbReference type="InterPro" id="IPR025673">
    <property type="entry name" value="PCYCGC"/>
</dbReference>
<dbReference type="OrthoDB" id="2654667at2"/>